<feature type="domain" description="Nudix hydrolase" evidence="1">
    <location>
        <begin position="107"/>
        <end position="254"/>
    </location>
</feature>
<evidence type="ECO:0000259" key="1">
    <source>
        <dbReference type="PROSITE" id="PS51462"/>
    </source>
</evidence>
<reference evidence="2 3" key="1">
    <citation type="submission" date="2020-08" db="EMBL/GenBank/DDBJ databases">
        <title>Genomic Encyclopedia of Type Strains, Phase IV (KMG-IV): sequencing the most valuable type-strain genomes for metagenomic binning, comparative biology and taxonomic classification.</title>
        <authorList>
            <person name="Goeker M."/>
        </authorList>
    </citation>
    <scope>NUCLEOTIDE SEQUENCE [LARGE SCALE GENOMIC DNA]</scope>
    <source>
        <strain evidence="2 3">DSM 27026</strain>
    </source>
</reference>
<gene>
    <name evidence="2" type="ORF">HNP71_001387</name>
</gene>
<accession>A0A840VLR0</accession>
<dbReference type="AlphaFoldDB" id="A0A840VLR0"/>
<evidence type="ECO:0000313" key="3">
    <source>
        <dbReference type="Proteomes" id="UP000553706"/>
    </source>
</evidence>
<dbReference type="PROSITE" id="PS51462">
    <property type="entry name" value="NUDIX"/>
    <property type="match status" value="1"/>
</dbReference>
<dbReference type="FunFam" id="3.90.79.10:FF:000019">
    <property type="entry name" value="Thiamin pyrophosphokinase, putative"/>
    <property type="match status" value="1"/>
</dbReference>
<dbReference type="InterPro" id="IPR000086">
    <property type="entry name" value="NUDIX_hydrolase_dom"/>
</dbReference>
<dbReference type="SUPFAM" id="SSF55811">
    <property type="entry name" value="Nudix"/>
    <property type="match status" value="1"/>
</dbReference>
<dbReference type="Proteomes" id="UP000553706">
    <property type="component" value="Unassembled WGS sequence"/>
</dbReference>
<dbReference type="Pfam" id="PF00293">
    <property type="entry name" value="NUDIX"/>
    <property type="match status" value="1"/>
</dbReference>
<keyword evidence="3" id="KW-1185">Reference proteome</keyword>
<dbReference type="EMBL" id="JACHFJ010000004">
    <property type="protein sequence ID" value="MBB5373129.1"/>
    <property type="molecule type" value="Genomic_DNA"/>
</dbReference>
<dbReference type="GO" id="GO:0016462">
    <property type="term" value="F:pyrophosphatase activity"/>
    <property type="evidence" value="ECO:0007669"/>
    <property type="project" value="UniProtKB-ARBA"/>
</dbReference>
<comment type="caution">
    <text evidence="2">The sequence shown here is derived from an EMBL/GenBank/DDBJ whole genome shotgun (WGS) entry which is preliminary data.</text>
</comment>
<name>A0A840VLR0_9PROT</name>
<proteinExistence type="predicted"/>
<evidence type="ECO:0000313" key="2">
    <source>
        <dbReference type="EMBL" id="MBB5373129.1"/>
    </source>
</evidence>
<dbReference type="RefSeq" id="WP_183266144.1">
    <property type="nucleotide sequence ID" value="NZ_JACHFJ010000004.1"/>
</dbReference>
<dbReference type="InterPro" id="IPR015797">
    <property type="entry name" value="NUDIX_hydrolase-like_dom_sf"/>
</dbReference>
<dbReference type="Gene3D" id="3.90.79.10">
    <property type="entry name" value="Nucleoside Triphosphate Pyrophosphohydrolase"/>
    <property type="match status" value="1"/>
</dbReference>
<sequence length="276" mass="29752">MASDARIAKLLSHIAACHTAVLPGTRLPLYAGAHHIGYVRPALAARLAEISPRVTVLEHKALLNEAALPQLNELAAAAGVPTRSEDFDVREEGEGPVLAVLDRGALPSFGVIGVGVHLNGIVRRADGVHLWVGKRAANKKLDPGKLDHLVAGGVPAGYTPFEALVKEAEEEAALPEALAVQARHVASFRYDMERPEGLRRDLIHAYDLELPEDFTPEPVDGEVESFSLWPLPRVLEVLATTDEFKFNVALVLTDLLIREGLITGEAAETLRTALHP</sequence>
<dbReference type="CDD" id="cd03676">
    <property type="entry name" value="NUDIX_Tnr3_like"/>
    <property type="match status" value="1"/>
</dbReference>
<organism evidence="2 3">
    <name type="scientific">Acidocella aromatica</name>
    <dbReference type="NCBI Taxonomy" id="1303579"/>
    <lineage>
        <taxon>Bacteria</taxon>
        <taxon>Pseudomonadati</taxon>
        <taxon>Pseudomonadota</taxon>
        <taxon>Alphaproteobacteria</taxon>
        <taxon>Acetobacterales</taxon>
        <taxon>Acidocellaceae</taxon>
        <taxon>Acidocella</taxon>
    </lineage>
</organism>
<protein>
    <submittedName>
        <fullName evidence="2">8-oxo-dGTP pyrophosphatase MutT (NUDIX family)</fullName>
    </submittedName>
</protein>